<evidence type="ECO:0000313" key="3">
    <source>
        <dbReference type="Proteomes" id="UP000682403"/>
    </source>
</evidence>
<name>A0ABS5LAD4_9BACI</name>
<proteinExistence type="predicted"/>
<gene>
    <name evidence="2" type="ORF">J9317_02690</name>
</gene>
<sequence length="68" mass="7616">MSQNENSKQTEEQPKAKMSLQEAMKNKLAAKKKEQAGGQADNGLVKSTKKMTNQLTKKPNNQRRRTGV</sequence>
<protein>
    <submittedName>
        <fullName evidence="2">Uncharacterized protein</fullName>
    </submittedName>
</protein>
<evidence type="ECO:0000313" key="2">
    <source>
        <dbReference type="EMBL" id="MBS2967680.1"/>
    </source>
</evidence>
<evidence type="ECO:0000256" key="1">
    <source>
        <dbReference type="SAM" id="MobiDB-lite"/>
    </source>
</evidence>
<feature type="region of interest" description="Disordered" evidence="1">
    <location>
        <begin position="1"/>
        <end position="68"/>
    </location>
</feature>
<dbReference type="EMBL" id="JAGVRK010000001">
    <property type="protein sequence ID" value="MBS2967680.1"/>
    <property type="molecule type" value="Genomic_DNA"/>
</dbReference>
<organism evidence="2 3">
    <name type="scientific">Metabacillus flavus</name>
    <dbReference type="NCBI Taxonomy" id="2823519"/>
    <lineage>
        <taxon>Bacteria</taxon>
        <taxon>Bacillati</taxon>
        <taxon>Bacillota</taxon>
        <taxon>Bacilli</taxon>
        <taxon>Bacillales</taxon>
        <taxon>Bacillaceae</taxon>
        <taxon>Metabacillus</taxon>
    </lineage>
</organism>
<feature type="compositionally biased region" description="Polar residues" evidence="1">
    <location>
        <begin position="50"/>
        <end position="59"/>
    </location>
</feature>
<reference evidence="2 3" key="1">
    <citation type="submission" date="2021-04" db="EMBL/GenBank/DDBJ databases">
        <title>Metabacillus sp. strain KIGAM252 whole genome sequence.</title>
        <authorList>
            <person name="Seo M.-J."/>
            <person name="Cho E.-S."/>
            <person name="Hwang C.Y."/>
            <person name="Yoon D.J."/>
        </authorList>
    </citation>
    <scope>NUCLEOTIDE SEQUENCE [LARGE SCALE GENOMIC DNA]</scope>
    <source>
        <strain evidence="2 3">KIGAM252</strain>
    </source>
</reference>
<dbReference type="RefSeq" id="WP_211556314.1">
    <property type="nucleotide sequence ID" value="NZ_JAGVRK010000001.1"/>
</dbReference>
<keyword evidence="3" id="KW-1185">Reference proteome</keyword>
<comment type="caution">
    <text evidence="2">The sequence shown here is derived from an EMBL/GenBank/DDBJ whole genome shotgun (WGS) entry which is preliminary data.</text>
</comment>
<accession>A0ABS5LAD4</accession>
<dbReference type="Proteomes" id="UP000682403">
    <property type="component" value="Unassembled WGS sequence"/>
</dbReference>